<organism evidence="1 2">
    <name type="scientific">Pleurodeles waltl</name>
    <name type="common">Iberian ribbed newt</name>
    <dbReference type="NCBI Taxonomy" id="8319"/>
    <lineage>
        <taxon>Eukaryota</taxon>
        <taxon>Metazoa</taxon>
        <taxon>Chordata</taxon>
        <taxon>Craniata</taxon>
        <taxon>Vertebrata</taxon>
        <taxon>Euteleostomi</taxon>
        <taxon>Amphibia</taxon>
        <taxon>Batrachia</taxon>
        <taxon>Caudata</taxon>
        <taxon>Salamandroidea</taxon>
        <taxon>Salamandridae</taxon>
        <taxon>Pleurodelinae</taxon>
        <taxon>Pleurodeles</taxon>
    </lineage>
</organism>
<comment type="caution">
    <text evidence="1">The sequence shown here is derived from an EMBL/GenBank/DDBJ whole genome shotgun (WGS) entry which is preliminary data.</text>
</comment>
<feature type="non-terminal residue" evidence="1">
    <location>
        <position position="1"/>
    </location>
</feature>
<gene>
    <name evidence="1" type="ORF">NDU88_002936</name>
</gene>
<evidence type="ECO:0000313" key="2">
    <source>
        <dbReference type="Proteomes" id="UP001066276"/>
    </source>
</evidence>
<dbReference type="AlphaFoldDB" id="A0AAV7NF85"/>
<name>A0AAV7NF85_PLEWA</name>
<dbReference type="EMBL" id="JANPWB010000012">
    <property type="protein sequence ID" value="KAJ1114705.1"/>
    <property type="molecule type" value="Genomic_DNA"/>
</dbReference>
<feature type="non-terminal residue" evidence="1">
    <location>
        <position position="50"/>
    </location>
</feature>
<keyword evidence="2" id="KW-1185">Reference proteome</keyword>
<accession>A0AAV7NF85</accession>
<reference evidence="1" key="1">
    <citation type="journal article" date="2022" name="bioRxiv">
        <title>Sequencing and chromosome-scale assembly of the giantPleurodeles waltlgenome.</title>
        <authorList>
            <person name="Brown T."/>
            <person name="Elewa A."/>
            <person name="Iarovenko S."/>
            <person name="Subramanian E."/>
            <person name="Araus A.J."/>
            <person name="Petzold A."/>
            <person name="Susuki M."/>
            <person name="Suzuki K.-i.T."/>
            <person name="Hayashi T."/>
            <person name="Toyoda A."/>
            <person name="Oliveira C."/>
            <person name="Osipova E."/>
            <person name="Leigh N.D."/>
            <person name="Simon A."/>
            <person name="Yun M.H."/>
        </authorList>
    </citation>
    <scope>NUCLEOTIDE SEQUENCE</scope>
    <source>
        <strain evidence="1">20211129_DDA</strain>
        <tissue evidence="1">Liver</tissue>
    </source>
</reference>
<proteinExistence type="predicted"/>
<dbReference type="Proteomes" id="UP001066276">
    <property type="component" value="Chromosome 8"/>
</dbReference>
<protein>
    <submittedName>
        <fullName evidence="1">Uncharacterized protein</fullName>
    </submittedName>
</protein>
<evidence type="ECO:0000313" key="1">
    <source>
        <dbReference type="EMBL" id="KAJ1114705.1"/>
    </source>
</evidence>
<sequence length="50" mass="5311">TEAVATADLAASSAKVLPITCTPTCWWPNVCTTWTHSSLSLRSATLPHNV</sequence>